<reference evidence="2" key="1">
    <citation type="journal article" date="2015" name="Nat. Genet.">
        <title>The genome and transcriptome of the zoonotic hookworm Ancylostoma ceylanicum identify infection-specific gene families.</title>
        <authorList>
            <person name="Schwarz E.M."/>
            <person name="Hu Y."/>
            <person name="Antoshechkin I."/>
            <person name="Miller M.M."/>
            <person name="Sternberg P.W."/>
            <person name="Aroian R.V."/>
        </authorList>
    </citation>
    <scope>NUCLEOTIDE SEQUENCE</scope>
    <source>
        <strain evidence="2">HY135</strain>
    </source>
</reference>
<accession>A0A016TJC8</accession>
<organism evidence="1 2">
    <name type="scientific">Ancylostoma ceylanicum</name>
    <dbReference type="NCBI Taxonomy" id="53326"/>
    <lineage>
        <taxon>Eukaryota</taxon>
        <taxon>Metazoa</taxon>
        <taxon>Ecdysozoa</taxon>
        <taxon>Nematoda</taxon>
        <taxon>Chromadorea</taxon>
        <taxon>Rhabditida</taxon>
        <taxon>Rhabditina</taxon>
        <taxon>Rhabditomorpha</taxon>
        <taxon>Strongyloidea</taxon>
        <taxon>Ancylostomatidae</taxon>
        <taxon>Ancylostomatinae</taxon>
        <taxon>Ancylostoma</taxon>
    </lineage>
</organism>
<gene>
    <name evidence="1" type="primary">Acey_s0098.g3134</name>
    <name evidence="1" type="ORF">Y032_0098g3134</name>
</gene>
<evidence type="ECO:0000313" key="2">
    <source>
        <dbReference type="Proteomes" id="UP000024635"/>
    </source>
</evidence>
<protein>
    <submittedName>
        <fullName evidence="1">Uncharacterized protein</fullName>
    </submittedName>
</protein>
<dbReference type="AlphaFoldDB" id="A0A016TJC8"/>
<dbReference type="Proteomes" id="UP000024635">
    <property type="component" value="Unassembled WGS sequence"/>
</dbReference>
<comment type="caution">
    <text evidence="1">The sequence shown here is derived from an EMBL/GenBank/DDBJ whole genome shotgun (WGS) entry which is preliminary data.</text>
</comment>
<evidence type="ECO:0000313" key="1">
    <source>
        <dbReference type="EMBL" id="EYC02810.1"/>
    </source>
</evidence>
<proteinExistence type="predicted"/>
<keyword evidence="2" id="KW-1185">Reference proteome</keyword>
<sequence>MIAGFQWWRRFSVSYTTAGCICVRNGVSNTCRTTNRQHNRIRITARYLGLVAASFYARAVVSPECACFSLGDGVVFERWEAGGGRAAARYSLLAQVEAAELLAAAASDSEDEII</sequence>
<dbReference type="EMBL" id="JARK01001434">
    <property type="protein sequence ID" value="EYC02810.1"/>
    <property type="molecule type" value="Genomic_DNA"/>
</dbReference>
<name>A0A016TJC8_9BILA</name>